<dbReference type="Proteomes" id="UP000753961">
    <property type="component" value="Unassembled WGS sequence"/>
</dbReference>
<comment type="caution">
    <text evidence="1">The sequence shown here is derived from an EMBL/GenBank/DDBJ whole genome shotgun (WGS) entry which is preliminary data.</text>
</comment>
<reference evidence="1" key="1">
    <citation type="submission" date="2021-06" db="EMBL/GenBank/DDBJ databases">
        <title>44 bacteria genomes isolated from Dapeng, Shenzhen.</title>
        <authorList>
            <person name="Zheng W."/>
            <person name="Yu S."/>
            <person name="Huang Y."/>
        </authorList>
    </citation>
    <scope>NUCLEOTIDE SEQUENCE</scope>
    <source>
        <strain evidence="1">DP5N28-2</strain>
    </source>
</reference>
<name>A0A953L8T2_9BACT</name>
<sequence length="420" mass="47357">MTISILNLPKLLFTTFWILGLSCFALDAIQAQDMVPERNPTHDDQDSILNMDATYNRPFMTKKGSAVAIGGYLEANAIHTIEEGLTEGLMFQARRMSIFMSSSIGKRLSFLTELEIEDGGKTIGIEFASMDVALHPLFNLRGGIIMNPIGAFNENHDGPKWEFVERPDMAVQMLPTTWSNAGFGIFGKIHHQQWILGYEAYLTNGFDGSIIDNEMHKTYLPATKANGDRFEESFGDRPLTTAKIAVKNRRWGEVGVSYMGGQFNRTMEDGLQIASDHLRLHTFAIDITTKIPVLRTEVTGEAARIYVDVPASYTQQYGNQQQGFFIDVVQPIIQKPMFGWDNARINLSGRLDYVDWNVGTFRETGTAIGDHQWAVTPSISFRPSGQTVFRFNYRYQWTTDILNNPAELSASWLFGFSTYF</sequence>
<accession>A0A953L8T2</accession>
<dbReference type="AlphaFoldDB" id="A0A953L8T2"/>
<evidence type="ECO:0000313" key="1">
    <source>
        <dbReference type="EMBL" id="MBY5956893.1"/>
    </source>
</evidence>
<dbReference type="SUPFAM" id="SSF56935">
    <property type="entry name" value="Porins"/>
    <property type="match status" value="1"/>
</dbReference>
<dbReference type="EMBL" id="JAHVHU010000002">
    <property type="protein sequence ID" value="MBY5956893.1"/>
    <property type="molecule type" value="Genomic_DNA"/>
</dbReference>
<dbReference type="RefSeq" id="WP_222578411.1">
    <property type="nucleotide sequence ID" value="NZ_JAHVHU010000002.1"/>
</dbReference>
<organism evidence="1 2">
    <name type="scientific">Membranihabitans marinus</name>
    <dbReference type="NCBI Taxonomy" id="1227546"/>
    <lineage>
        <taxon>Bacteria</taxon>
        <taxon>Pseudomonadati</taxon>
        <taxon>Bacteroidota</taxon>
        <taxon>Saprospiria</taxon>
        <taxon>Saprospirales</taxon>
        <taxon>Saprospiraceae</taxon>
        <taxon>Membranihabitans</taxon>
    </lineage>
</organism>
<protein>
    <recommendedName>
        <fullName evidence="3">Phosphate-selective porin O and P</fullName>
    </recommendedName>
</protein>
<keyword evidence="2" id="KW-1185">Reference proteome</keyword>
<evidence type="ECO:0000313" key="2">
    <source>
        <dbReference type="Proteomes" id="UP000753961"/>
    </source>
</evidence>
<proteinExistence type="predicted"/>
<gene>
    <name evidence="1" type="ORF">KUV50_02020</name>
</gene>
<evidence type="ECO:0008006" key="3">
    <source>
        <dbReference type="Google" id="ProtNLM"/>
    </source>
</evidence>